<feature type="binding site" description="axial binding residue" evidence="9">
    <location>
        <position position="329"/>
    </location>
    <ligand>
        <name>heme</name>
        <dbReference type="ChEBI" id="CHEBI:30413"/>
    </ligand>
    <ligandPart>
        <name>Fe</name>
        <dbReference type="ChEBI" id="CHEBI:18248"/>
    </ligandPart>
</feature>
<keyword evidence="13" id="KW-1185">Reference proteome</keyword>
<feature type="region of interest" description="Disordered" evidence="11">
    <location>
        <begin position="118"/>
        <end position="139"/>
    </location>
</feature>
<dbReference type="GO" id="GO:0016705">
    <property type="term" value="F:oxidoreductase activity, acting on paired donors, with incorporation or reduction of molecular oxygen"/>
    <property type="evidence" value="ECO:0007669"/>
    <property type="project" value="InterPro"/>
</dbReference>
<evidence type="ECO:0000256" key="7">
    <source>
        <dbReference type="ARBA" id="ARBA00023033"/>
    </source>
</evidence>
<dbReference type="InterPro" id="IPR002401">
    <property type="entry name" value="Cyt_P450_E_grp-I"/>
</dbReference>
<dbReference type="PRINTS" id="PR00463">
    <property type="entry name" value="EP450I"/>
</dbReference>
<sequence>MNEQANILSNVIMKKQSEAGEKFINIVPMITNATLDVISETAMGVKIQSQLNKNREYVDAVTRVSMALMKRILFPWLQIDFIFFNLFAEGRENRKDIALVHQLTMKVIQERKKVMIESRNETSNVNNENVNHDDDDDGDRRRNRRLAFMDLLIEQHLNDPDNFTESDIREEVDTFMFEGHDTTAMSLIWTLHLLGNYPEIQDRIHKEIDEVRQQSFNDDDNFDGNGYWTSNQLRKMKFLEACIKESLRLYPSVPFISRNTHDDTEIEPGCIIPKGISVILLLYFIQRDPKYFEQPDRFIPDRFVEGSEHYCGRVNPFSYVPFSAGPRNCIGQKFALQEEKIMLATLLSKYRVESGDNVGDVAINAALILRPKSSVNLRFIRRDDKMTKMM</sequence>
<dbReference type="InterPro" id="IPR036396">
    <property type="entry name" value="Cyt_P450_sf"/>
</dbReference>
<dbReference type="SUPFAM" id="SSF48264">
    <property type="entry name" value="Cytochrome P450"/>
    <property type="match status" value="1"/>
</dbReference>
<organism evidence="12 13">
    <name type="scientific">Euroglyphus maynei</name>
    <name type="common">Mayne's house dust mite</name>
    <dbReference type="NCBI Taxonomy" id="6958"/>
    <lineage>
        <taxon>Eukaryota</taxon>
        <taxon>Metazoa</taxon>
        <taxon>Ecdysozoa</taxon>
        <taxon>Arthropoda</taxon>
        <taxon>Chelicerata</taxon>
        <taxon>Arachnida</taxon>
        <taxon>Acari</taxon>
        <taxon>Acariformes</taxon>
        <taxon>Sarcoptiformes</taxon>
        <taxon>Astigmata</taxon>
        <taxon>Psoroptidia</taxon>
        <taxon>Analgoidea</taxon>
        <taxon>Pyroglyphidae</taxon>
        <taxon>Pyroglyphinae</taxon>
        <taxon>Euroglyphus</taxon>
    </lineage>
</organism>
<dbReference type="InterPro" id="IPR017972">
    <property type="entry name" value="Cyt_P450_CS"/>
</dbReference>
<keyword evidence="6 9" id="KW-0408">Iron</keyword>
<evidence type="ECO:0000256" key="5">
    <source>
        <dbReference type="ARBA" id="ARBA00022824"/>
    </source>
</evidence>
<evidence type="ECO:0000256" key="3">
    <source>
        <dbReference type="ARBA" id="ARBA00010617"/>
    </source>
</evidence>
<dbReference type="GO" id="GO:0005506">
    <property type="term" value="F:iron ion binding"/>
    <property type="evidence" value="ECO:0007669"/>
    <property type="project" value="InterPro"/>
</dbReference>
<keyword evidence="9 10" id="KW-0479">Metal-binding</keyword>
<reference evidence="12 13" key="1">
    <citation type="submission" date="2017-03" db="EMBL/GenBank/DDBJ databases">
        <title>Genome Survey of Euroglyphus maynei.</title>
        <authorList>
            <person name="Arlian L.G."/>
            <person name="Morgan M.S."/>
            <person name="Rider S.D."/>
        </authorList>
    </citation>
    <scope>NUCLEOTIDE SEQUENCE [LARGE SCALE GENOMIC DNA]</scope>
    <source>
        <strain evidence="12">Arlian Lab</strain>
        <tissue evidence="12">Whole body</tissue>
    </source>
</reference>
<evidence type="ECO:0000256" key="10">
    <source>
        <dbReference type="RuleBase" id="RU000461"/>
    </source>
</evidence>
<comment type="caution">
    <text evidence="12">The sequence shown here is derived from an EMBL/GenBank/DDBJ whole genome shotgun (WGS) entry which is preliminary data.</text>
</comment>
<dbReference type="AlphaFoldDB" id="A0A1Y3B8P6"/>
<evidence type="ECO:0000256" key="11">
    <source>
        <dbReference type="SAM" id="MobiDB-lite"/>
    </source>
</evidence>
<dbReference type="Gene3D" id="1.10.630.10">
    <property type="entry name" value="Cytochrome P450"/>
    <property type="match status" value="1"/>
</dbReference>
<evidence type="ECO:0008006" key="14">
    <source>
        <dbReference type="Google" id="ProtNLM"/>
    </source>
</evidence>
<evidence type="ECO:0000256" key="1">
    <source>
        <dbReference type="ARBA" id="ARBA00001971"/>
    </source>
</evidence>
<dbReference type="GO" id="GO:0020037">
    <property type="term" value="F:heme binding"/>
    <property type="evidence" value="ECO:0007669"/>
    <property type="project" value="InterPro"/>
</dbReference>
<evidence type="ECO:0000313" key="12">
    <source>
        <dbReference type="EMBL" id="OTF76567.1"/>
    </source>
</evidence>
<evidence type="ECO:0000256" key="6">
    <source>
        <dbReference type="ARBA" id="ARBA00023004"/>
    </source>
</evidence>
<evidence type="ECO:0000256" key="2">
    <source>
        <dbReference type="ARBA" id="ARBA00004586"/>
    </source>
</evidence>
<dbReference type="PANTHER" id="PTHR24291">
    <property type="entry name" value="CYTOCHROME P450 FAMILY 4"/>
    <property type="match status" value="1"/>
</dbReference>
<keyword evidence="10" id="KW-0560">Oxidoreductase</keyword>
<comment type="cofactor">
    <cofactor evidence="1 9">
        <name>heme</name>
        <dbReference type="ChEBI" id="CHEBI:30413"/>
    </cofactor>
</comment>
<dbReference type="OrthoDB" id="6433301at2759"/>
<evidence type="ECO:0000256" key="4">
    <source>
        <dbReference type="ARBA" id="ARBA00022617"/>
    </source>
</evidence>
<keyword evidence="4 9" id="KW-0349">Heme</keyword>
<evidence type="ECO:0000313" key="13">
    <source>
        <dbReference type="Proteomes" id="UP000194236"/>
    </source>
</evidence>
<keyword evidence="5" id="KW-0256">Endoplasmic reticulum</keyword>
<protein>
    <recommendedName>
        <fullName evidence="14">Cytochrome P450-like protein</fullName>
    </recommendedName>
</protein>
<dbReference type="Proteomes" id="UP000194236">
    <property type="component" value="Unassembled WGS sequence"/>
</dbReference>
<evidence type="ECO:0000256" key="9">
    <source>
        <dbReference type="PIRSR" id="PIRSR602401-1"/>
    </source>
</evidence>
<keyword evidence="7 10" id="KW-0503">Monooxygenase</keyword>
<gene>
    <name evidence="12" type="ORF">BLA29_001811</name>
</gene>
<accession>A0A1Y3B8P6</accession>
<dbReference type="InterPro" id="IPR050196">
    <property type="entry name" value="Cytochrome_P450_Monoox"/>
</dbReference>
<dbReference type="Pfam" id="PF00067">
    <property type="entry name" value="p450"/>
    <property type="match status" value="1"/>
</dbReference>
<name>A0A1Y3B8P6_EURMA</name>
<proteinExistence type="inferred from homology"/>
<dbReference type="PROSITE" id="PS00086">
    <property type="entry name" value="CYTOCHROME_P450"/>
    <property type="match status" value="1"/>
</dbReference>
<dbReference type="PANTHER" id="PTHR24291:SF189">
    <property type="entry name" value="CYTOCHROME P450 4C3-RELATED"/>
    <property type="match status" value="1"/>
</dbReference>
<dbReference type="InterPro" id="IPR001128">
    <property type="entry name" value="Cyt_P450"/>
</dbReference>
<dbReference type="EMBL" id="MUJZ01036830">
    <property type="protein sequence ID" value="OTF76567.1"/>
    <property type="molecule type" value="Genomic_DNA"/>
</dbReference>
<comment type="subcellular location">
    <subcellularLocation>
        <location evidence="2">Endoplasmic reticulum membrane</location>
    </subcellularLocation>
</comment>
<dbReference type="PRINTS" id="PR00385">
    <property type="entry name" value="P450"/>
</dbReference>
<dbReference type="GO" id="GO:0005789">
    <property type="term" value="C:endoplasmic reticulum membrane"/>
    <property type="evidence" value="ECO:0007669"/>
    <property type="project" value="UniProtKB-SubCell"/>
</dbReference>
<evidence type="ECO:0000256" key="8">
    <source>
        <dbReference type="ARBA" id="ARBA00023136"/>
    </source>
</evidence>
<keyword evidence="8" id="KW-0472">Membrane</keyword>
<dbReference type="GO" id="GO:0004497">
    <property type="term" value="F:monooxygenase activity"/>
    <property type="evidence" value="ECO:0007669"/>
    <property type="project" value="UniProtKB-KW"/>
</dbReference>
<comment type="similarity">
    <text evidence="3 10">Belongs to the cytochrome P450 family.</text>
</comment>